<organism evidence="3 5">
    <name type="scientific">Araneus ventricosus</name>
    <name type="common">Orbweaver spider</name>
    <name type="synonym">Epeira ventricosa</name>
    <dbReference type="NCBI Taxonomy" id="182803"/>
    <lineage>
        <taxon>Eukaryota</taxon>
        <taxon>Metazoa</taxon>
        <taxon>Ecdysozoa</taxon>
        <taxon>Arthropoda</taxon>
        <taxon>Chelicerata</taxon>
        <taxon>Arachnida</taxon>
        <taxon>Araneae</taxon>
        <taxon>Araneomorphae</taxon>
        <taxon>Entelegynae</taxon>
        <taxon>Araneoidea</taxon>
        <taxon>Araneidae</taxon>
        <taxon>Araneus</taxon>
    </lineage>
</organism>
<dbReference type="AlphaFoldDB" id="A0A4Y2V672"/>
<accession>A0A4Y2V672</accession>
<evidence type="ECO:0000313" key="5">
    <source>
        <dbReference type="Proteomes" id="UP000499080"/>
    </source>
</evidence>
<evidence type="ECO:0000313" key="2">
    <source>
        <dbReference type="EMBL" id="GBO20786.1"/>
    </source>
</evidence>
<dbReference type="Proteomes" id="UP000499080">
    <property type="component" value="Unassembled WGS sequence"/>
</dbReference>
<protein>
    <submittedName>
        <fullName evidence="3">Uncharacterized protein</fullName>
    </submittedName>
</protein>
<reference evidence="3 5" key="1">
    <citation type="journal article" date="2019" name="Sci. Rep.">
        <title>Orb-weaving spider Araneus ventricosus genome elucidates the spidroin gene catalogue.</title>
        <authorList>
            <person name="Kono N."/>
            <person name="Nakamura H."/>
            <person name="Ohtoshi R."/>
            <person name="Moran D.A.P."/>
            <person name="Shinohara A."/>
            <person name="Yoshida Y."/>
            <person name="Fujiwara M."/>
            <person name="Mori M."/>
            <person name="Tomita M."/>
            <person name="Arakawa K."/>
        </authorList>
    </citation>
    <scope>NUCLEOTIDE SEQUENCE [LARGE SCALE GENOMIC DNA]</scope>
</reference>
<evidence type="ECO:0000313" key="1">
    <source>
        <dbReference type="EMBL" id="GBO20785.1"/>
    </source>
</evidence>
<evidence type="ECO:0000313" key="3">
    <source>
        <dbReference type="EMBL" id="GBO20789.1"/>
    </source>
</evidence>
<gene>
    <name evidence="2" type="ORF">AVEN_11564-2_1</name>
    <name evidence="3" type="ORF">AVEN_181956-2_1</name>
    <name evidence="1" type="ORF">AVEN_192563-2_1</name>
    <name evidence="4" type="ORF">AVEN_214515-2_1</name>
</gene>
<dbReference type="EMBL" id="BGPR01044092">
    <property type="protein sequence ID" value="GBO20785.1"/>
    <property type="molecule type" value="Genomic_DNA"/>
</dbReference>
<comment type="caution">
    <text evidence="3">The sequence shown here is derived from an EMBL/GenBank/DDBJ whole genome shotgun (WGS) entry which is preliminary data.</text>
</comment>
<name>A0A4Y2V672_ARAVE</name>
<evidence type="ECO:0000313" key="4">
    <source>
        <dbReference type="EMBL" id="GBO20792.1"/>
    </source>
</evidence>
<keyword evidence="5" id="KW-1185">Reference proteome</keyword>
<dbReference type="EMBL" id="BGPR01044093">
    <property type="protein sequence ID" value="GBO20786.1"/>
    <property type="molecule type" value="Genomic_DNA"/>
</dbReference>
<feature type="non-terminal residue" evidence="3">
    <location>
        <position position="1"/>
    </location>
</feature>
<sequence length="101" mass="11796">LGHFEACELWYCLAGGELPNRPKQQFLERPMFSARFLMLQGSPLRLFSTPQDVEKICSFCYALHHLRCSGAGAPFRHCFFYEKEIRKKLQKSPYNSMIFVT</sequence>
<proteinExistence type="predicted"/>
<dbReference type="EMBL" id="BGPR01044096">
    <property type="protein sequence ID" value="GBO20792.1"/>
    <property type="molecule type" value="Genomic_DNA"/>
</dbReference>
<dbReference type="EMBL" id="BGPR01044095">
    <property type="protein sequence ID" value="GBO20789.1"/>
    <property type="molecule type" value="Genomic_DNA"/>
</dbReference>